<keyword evidence="9 13" id="KW-0456">Lyase</keyword>
<dbReference type="GO" id="GO:0043015">
    <property type="term" value="F:gamma-tubulin binding"/>
    <property type="evidence" value="ECO:0007669"/>
    <property type="project" value="InterPro"/>
</dbReference>
<evidence type="ECO:0000256" key="4">
    <source>
        <dbReference type="ARBA" id="ARBA00022490"/>
    </source>
</evidence>
<dbReference type="InterPro" id="IPR012334">
    <property type="entry name" value="Pectin_lyas_fold"/>
</dbReference>
<dbReference type="GO" id="GO:0005576">
    <property type="term" value="C:extracellular region"/>
    <property type="evidence" value="ECO:0007669"/>
    <property type="project" value="UniProtKB-SubCell"/>
</dbReference>
<keyword evidence="5" id="KW-0493">Microtubule</keyword>
<reference evidence="16" key="1">
    <citation type="submission" date="2021-01" db="EMBL/GenBank/DDBJ databases">
        <authorList>
            <person name="Kaushik A."/>
        </authorList>
    </citation>
    <scope>NUCLEOTIDE SEQUENCE</scope>
    <source>
        <strain evidence="16">AG4-RS23</strain>
    </source>
</reference>
<evidence type="ECO:0000256" key="12">
    <source>
        <dbReference type="ARBA" id="ARBA00039082"/>
    </source>
</evidence>
<keyword evidence="13" id="KW-0964">Secreted</keyword>
<feature type="compositionally biased region" description="Low complexity" evidence="14">
    <location>
        <begin position="443"/>
        <end position="452"/>
    </location>
</feature>
<comment type="subcellular location">
    <subcellularLocation>
        <location evidence="1">Cytoplasm</location>
        <location evidence="1">Cytoskeleton</location>
    </subcellularLocation>
    <subcellularLocation>
        <location evidence="13">Secreted</location>
    </subcellularLocation>
</comment>
<dbReference type="GO" id="GO:0005874">
    <property type="term" value="C:microtubule"/>
    <property type="evidence" value="ECO:0007669"/>
    <property type="project" value="UniProtKB-KW"/>
</dbReference>
<evidence type="ECO:0000256" key="7">
    <source>
        <dbReference type="ARBA" id="ARBA00023180"/>
    </source>
</evidence>
<evidence type="ECO:0000256" key="3">
    <source>
        <dbReference type="ARBA" id="ARBA00010980"/>
    </source>
</evidence>
<evidence type="ECO:0000313" key="17">
    <source>
        <dbReference type="Proteomes" id="UP000663861"/>
    </source>
</evidence>
<keyword evidence="6" id="KW-1015">Disulfide bond</keyword>
<dbReference type="GO" id="GO:0005816">
    <property type="term" value="C:spindle pole body"/>
    <property type="evidence" value="ECO:0007669"/>
    <property type="project" value="UniProtKB-ARBA"/>
</dbReference>
<dbReference type="InterPro" id="IPR042241">
    <property type="entry name" value="GCP_C_sf"/>
</dbReference>
<keyword evidence="7" id="KW-0325">Glycoprotein</keyword>
<dbReference type="Gene3D" id="1.20.120.1900">
    <property type="entry name" value="Gamma-tubulin complex, C-terminal domain"/>
    <property type="match status" value="1"/>
</dbReference>
<evidence type="ECO:0000256" key="2">
    <source>
        <dbReference type="ARBA" id="ARBA00010337"/>
    </source>
</evidence>
<organism evidence="16 17">
    <name type="scientific">Rhizoctonia solani</name>
    <dbReference type="NCBI Taxonomy" id="456999"/>
    <lineage>
        <taxon>Eukaryota</taxon>
        <taxon>Fungi</taxon>
        <taxon>Dikarya</taxon>
        <taxon>Basidiomycota</taxon>
        <taxon>Agaricomycotina</taxon>
        <taxon>Agaricomycetes</taxon>
        <taxon>Cantharellales</taxon>
        <taxon>Ceratobasidiaceae</taxon>
        <taxon>Rhizoctonia</taxon>
    </lineage>
</organism>
<dbReference type="Pfam" id="PF00544">
    <property type="entry name" value="Pectate_lyase_4"/>
    <property type="match status" value="1"/>
</dbReference>
<dbReference type="InterPro" id="IPR040457">
    <property type="entry name" value="GCP_C"/>
</dbReference>
<accession>A0A8H2XMZ3</accession>
<comment type="caution">
    <text evidence="16">The sequence shown here is derived from an EMBL/GenBank/DDBJ whole genome shotgun (WGS) entry which is preliminary data.</text>
</comment>
<evidence type="ECO:0000256" key="11">
    <source>
        <dbReference type="ARBA" id="ARBA00037631"/>
    </source>
</evidence>
<dbReference type="SMART" id="SM00656">
    <property type="entry name" value="Amb_all"/>
    <property type="match status" value="1"/>
</dbReference>
<dbReference type="EC" id="4.2.2.10" evidence="12"/>
<evidence type="ECO:0000256" key="9">
    <source>
        <dbReference type="ARBA" id="ARBA00023239"/>
    </source>
</evidence>
<keyword evidence="4" id="KW-0963">Cytoplasm</keyword>
<evidence type="ECO:0000259" key="15">
    <source>
        <dbReference type="SMART" id="SM00656"/>
    </source>
</evidence>
<dbReference type="InterPro" id="IPR011050">
    <property type="entry name" value="Pectin_lyase_fold/virulence"/>
</dbReference>
<evidence type="ECO:0000256" key="13">
    <source>
        <dbReference type="RuleBase" id="RU361173"/>
    </source>
</evidence>
<dbReference type="GO" id="GO:0007020">
    <property type="term" value="P:microtubule nucleation"/>
    <property type="evidence" value="ECO:0007669"/>
    <property type="project" value="UniProtKB-ARBA"/>
</dbReference>
<keyword evidence="8" id="KW-0206">Cytoskeleton</keyword>
<dbReference type="PANTHER" id="PTHR31683">
    <property type="entry name" value="PECTATE LYASE 18-RELATED"/>
    <property type="match status" value="1"/>
</dbReference>
<dbReference type="SUPFAM" id="SSF51126">
    <property type="entry name" value="Pectin lyase-like"/>
    <property type="match status" value="1"/>
</dbReference>
<protein>
    <recommendedName>
        <fullName evidence="12">pectin lyase</fullName>
        <ecNumber evidence="12">4.2.2.10</ecNumber>
    </recommendedName>
</protein>
<dbReference type="GO" id="GO:0030570">
    <property type="term" value="F:pectate lyase activity"/>
    <property type="evidence" value="ECO:0007669"/>
    <property type="project" value="InterPro"/>
</dbReference>
<feature type="domain" description="Pectate lyase" evidence="15">
    <location>
        <begin position="1003"/>
        <end position="1208"/>
    </location>
</feature>
<dbReference type="InterPro" id="IPR002022">
    <property type="entry name" value="Pec_lyase"/>
</dbReference>
<feature type="region of interest" description="Disordered" evidence="14">
    <location>
        <begin position="36"/>
        <end position="57"/>
    </location>
</feature>
<dbReference type="GO" id="GO:0000930">
    <property type="term" value="C:gamma-tubulin complex"/>
    <property type="evidence" value="ECO:0007669"/>
    <property type="project" value="UniProtKB-ARBA"/>
</dbReference>
<sequence>MFSIDSNALNQTRFVVPPLKPIRVLTKFEDLGVESPAGIAHDSDEGSNQSDGAQLEDEEPDIWTVKANEGAQDSTFSWDVPVKGPPTRSAFLSEQSAGVFVAARFHVQPRLVLDDVMARRYISPVDLLSSLKTTLLGETSSLFGWDESTAKFGVRSDKNELGGAILVLGELSEQTTASLVEPFLAIGSLIRRIESTLSELRRPMTVAASRALAYSLQSIISLVQSDLTTRLPETLTMASLSRLSTSFNDLRSELDALAELCFCPLNESPPFAELPSTQTLLLDHLFSALDYAISHSAPYRTSAMFAYLLVTSSQDFNNSLAITIGLALQSSRPVKSLVSGNKIDLPSFFSERSKLVLESAARALDILRRADPEHLLCRTGWAWDGPDWGWFDKDLHTVDARTQKHVLNVRKKLNELYGPADATASIVQLDKSGSIFDEEGAQSPSEPTETTNGPPPPKLTRSYKPELAVFSVFDQPPGSHIVAPTKDTSVSQFIPNGPRTLPLSAPTLPLLVDATLLALPLAHSRLVSSALFRVFADRLAFKTHLKVLRGFLLGDDTIFWSRLRGALFEESGIANVSAAVGRGIRAGVRVRLGISDASRDKLADERAEQEGRSREWGVGLAVGLSDREGAGTWPPGGAELGLRLRHVIDDALEVGWGTVSRSDLDDEESETARERDPGRFVLKETSWRLGFILRDLEEESPEGRARWLNPNDRGAKLIGASVETVTRILFNTVFYEKTFDNPPILLVARFKIQSFISSLIGYVKDMAIGSHWDSFLAQLDEIEREDENKGEFTLPRNLKKDRITSDIFAVHSHLSNTMDQILEACLLRARQRGVGNALKECMEAVLVLCKLVGDRCRQHSSSSPDETQERHFIFNVTKVLQRFDKLHTALIVALRALDLKGVSIAAGAGPLSADDIQLLRRREGESEGALLLSVLLSATRLVPPVVGPLPRLYLLRLHSSSAGSAIALLVILLDKTYDFTDSEGSVTAKACKPWTCSPNPQFAIDANEWCEHYEPNAAMTTVTYKKAGTTAIKVASNKTLLGKGTAGAIKGKGLRIAGGSNIIIQNVRISDINAQFVWGGDAISIDGGSKIWFKNVGRQFVVTGYGAAKSVTISDNVFDGASTYSATCNGRHYWALLFTGASDTITLARNYLYQTSGRGPKLGGTSGYSQSVHIYNNYFVDIAGHALDAGVGSKALVEGNYFNKVTEPSTSGTQGSVFAANDATTAAQCSSYIGRKCIANTLLSSGTPNRKETGGVSAFKGASAVTGATVMEASQVAAYVQAHAGTGKVN</sequence>
<dbReference type="GO" id="GO:0000272">
    <property type="term" value="P:polysaccharide catabolic process"/>
    <property type="evidence" value="ECO:0007669"/>
    <property type="project" value="UniProtKB-KW"/>
</dbReference>
<evidence type="ECO:0000256" key="14">
    <source>
        <dbReference type="SAM" id="MobiDB-lite"/>
    </source>
</evidence>
<evidence type="ECO:0000313" key="16">
    <source>
        <dbReference type="EMBL" id="CAE6430721.1"/>
    </source>
</evidence>
<evidence type="ECO:0000256" key="8">
    <source>
        <dbReference type="ARBA" id="ARBA00023212"/>
    </source>
</evidence>
<comment type="similarity">
    <text evidence="3 13">Belongs to the polysaccharide lyase 1 family.</text>
</comment>
<feature type="region of interest" description="Disordered" evidence="14">
    <location>
        <begin position="436"/>
        <end position="459"/>
    </location>
</feature>
<comment type="function">
    <text evidence="11">Pectinolytic enzymes consist of four classes of enzymes: pectin lyase, polygalacturonase, pectin methylesterase and rhamnogalacturonase. Among pectinolytic enzymes, pectin lyase is the most important in depolymerization of pectin, since it cleaves internal glycosidic bonds of highly methylated pectins.</text>
</comment>
<evidence type="ECO:0000256" key="1">
    <source>
        <dbReference type="ARBA" id="ARBA00004245"/>
    </source>
</evidence>
<evidence type="ECO:0000256" key="6">
    <source>
        <dbReference type="ARBA" id="ARBA00023157"/>
    </source>
</evidence>
<dbReference type="GO" id="GO:0047490">
    <property type="term" value="F:pectin lyase activity"/>
    <property type="evidence" value="ECO:0007669"/>
    <property type="project" value="UniProtKB-EC"/>
</dbReference>
<dbReference type="PANTHER" id="PTHR31683:SF67">
    <property type="entry name" value="PECTIN LYASE F-RELATED"/>
    <property type="match status" value="1"/>
</dbReference>
<evidence type="ECO:0000256" key="10">
    <source>
        <dbReference type="ARBA" id="ARBA00036818"/>
    </source>
</evidence>
<gene>
    <name evidence="16" type="ORF">RDB_LOCUS25017</name>
</gene>
<comment type="similarity">
    <text evidence="2">Belongs to the TUBGCP family.</text>
</comment>
<keyword evidence="13" id="KW-0624">Polysaccharide degradation</keyword>
<dbReference type="Pfam" id="PF04130">
    <property type="entry name" value="GCP_C_terminal"/>
    <property type="match status" value="1"/>
</dbReference>
<dbReference type="InterPro" id="IPR045032">
    <property type="entry name" value="PEL"/>
</dbReference>
<dbReference type="Proteomes" id="UP000663861">
    <property type="component" value="Unassembled WGS sequence"/>
</dbReference>
<name>A0A8H2XMZ3_9AGAM</name>
<evidence type="ECO:0000256" key="5">
    <source>
        <dbReference type="ARBA" id="ARBA00022701"/>
    </source>
</evidence>
<proteinExistence type="inferred from homology"/>
<comment type="catalytic activity">
    <reaction evidence="10">
        <text>Eliminative cleavage of (1-&gt;4)-alpha-D-galacturonan methyl ester to give oligosaccharides with 4-deoxy-6-O-methyl-alpha-D-galact-4-enuronosyl groups at their non-reducing ends.</text>
        <dbReference type="EC" id="4.2.2.10"/>
    </reaction>
</comment>
<dbReference type="Gene3D" id="2.160.20.10">
    <property type="entry name" value="Single-stranded right-handed beta-helix, Pectin lyase-like"/>
    <property type="match status" value="1"/>
</dbReference>
<dbReference type="EMBL" id="CAJMWY010000375">
    <property type="protein sequence ID" value="CAE6430721.1"/>
    <property type="molecule type" value="Genomic_DNA"/>
</dbReference>
<keyword evidence="13" id="KW-0119">Carbohydrate metabolism</keyword>